<sequence>MELIGVSDAIDPSSSLSDSGENGTRNKGGEKRGRGRGRGSVANAKAVVTSIGFYLNPKFSYSFEGDIPSEIRSGMVNKNEEQDPPISCDSNSILEDWVKGNEVCSDDFETLNWMAVDPPSDDARLWGNSHSEVEDLGAGAY</sequence>
<protein>
    <submittedName>
        <fullName evidence="1">Uncharacterized protein</fullName>
    </submittedName>
</protein>
<dbReference type="Proteomes" id="UP000309997">
    <property type="component" value="Unassembled WGS sequence"/>
</dbReference>
<evidence type="ECO:0000313" key="2">
    <source>
        <dbReference type="Proteomes" id="UP000309997"/>
    </source>
</evidence>
<dbReference type="EMBL" id="RCHU02000008">
    <property type="protein sequence ID" value="KAL3581574.1"/>
    <property type="molecule type" value="Genomic_DNA"/>
</dbReference>
<gene>
    <name evidence="1" type="ORF">D5086_015906</name>
</gene>
<proteinExistence type="predicted"/>
<name>A0ACC4BU07_POPAL</name>
<evidence type="ECO:0000313" key="1">
    <source>
        <dbReference type="EMBL" id="KAL3581574.1"/>
    </source>
</evidence>
<reference evidence="1 2" key="1">
    <citation type="journal article" date="2024" name="Plant Biotechnol. J.">
        <title>Genome and CRISPR/Cas9 system of a widespread forest tree (Populus alba) in the world.</title>
        <authorList>
            <person name="Liu Y.J."/>
            <person name="Jiang P.F."/>
            <person name="Han X.M."/>
            <person name="Li X.Y."/>
            <person name="Wang H.M."/>
            <person name="Wang Y.J."/>
            <person name="Wang X.X."/>
            <person name="Zeng Q.Y."/>
        </authorList>
    </citation>
    <scope>NUCLEOTIDE SEQUENCE [LARGE SCALE GENOMIC DNA]</scope>
    <source>
        <strain evidence="2">cv. PAL-ZL1</strain>
    </source>
</reference>
<organism evidence="1 2">
    <name type="scientific">Populus alba</name>
    <name type="common">White poplar</name>
    <dbReference type="NCBI Taxonomy" id="43335"/>
    <lineage>
        <taxon>Eukaryota</taxon>
        <taxon>Viridiplantae</taxon>
        <taxon>Streptophyta</taxon>
        <taxon>Embryophyta</taxon>
        <taxon>Tracheophyta</taxon>
        <taxon>Spermatophyta</taxon>
        <taxon>Magnoliopsida</taxon>
        <taxon>eudicotyledons</taxon>
        <taxon>Gunneridae</taxon>
        <taxon>Pentapetalae</taxon>
        <taxon>rosids</taxon>
        <taxon>fabids</taxon>
        <taxon>Malpighiales</taxon>
        <taxon>Salicaceae</taxon>
        <taxon>Saliceae</taxon>
        <taxon>Populus</taxon>
    </lineage>
</organism>
<keyword evidence="2" id="KW-1185">Reference proteome</keyword>
<accession>A0ACC4BU07</accession>
<comment type="caution">
    <text evidence="1">The sequence shown here is derived from an EMBL/GenBank/DDBJ whole genome shotgun (WGS) entry which is preliminary data.</text>
</comment>